<gene>
    <name evidence="2" type="ORF">PtA15_6A69</name>
</gene>
<keyword evidence="3" id="KW-1185">Reference proteome</keyword>
<evidence type="ECO:0000313" key="3">
    <source>
        <dbReference type="Proteomes" id="UP001164743"/>
    </source>
</evidence>
<organism evidence="2 3">
    <name type="scientific">Puccinia triticina</name>
    <dbReference type="NCBI Taxonomy" id="208348"/>
    <lineage>
        <taxon>Eukaryota</taxon>
        <taxon>Fungi</taxon>
        <taxon>Dikarya</taxon>
        <taxon>Basidiomycota</taxon>
        <taxon>Pucciniomycotina</taxon>
        <taxon>Pucciniomycetes</taxon>
        <taxon>Pucciniales</taxon>
        <taxon>Pucciniaceae</taxon>
        <taxon>Puccinia</taxon>
    </lineage>
</organism>
<protein>
    <submittedName>
        <fullName evidence="2">Uncharacterized protein</fullName>
    </submittedName>
</protein>
<proteinExistence type="predicted"/>
<accession>A0ABY7CJN1</accession>
<dbReference type="RefSeq" id="XP_053020996.1">
    <property type="nucleotide sequence ID" value="XM_053170432.1"/>
</dbReference>
<reference evidence="2" key="1">
    <citation type="submission" date="2022-10" db="EMBL/GenBank/DDBJ databases">
        <title>Puccinia triticina Genome sequencing and assembly.</title>
        <authorList>
            <person name="Li C."/>
        </authorList>
    </citation>
    <scope>NUCLEOTIDE SEQUENCE</scope>
    <source>
        <strain evidence="2">Pt15</strain>
    </source>
</reference>
<evidence type="ECO:0000256" key="1">
    <source>
        <dbReference type="SAM" id="MobiDB-lite"/>
    </source>
</evidence>
<feature type="region of interest" description="Disordered" evidence="1">
    <location>
        <begin position="24"/>
        <end position="46"/>
    </location>
</feature>
<dbReference type="Proteomes" id="UP001164743">
    <property type="component" value="Chromosome 6A"/>
</dbReference>
<evidence type="ECO:0000313" key="2">
    <source>
        <dbReference type="EMBL" id="WAQ85441.1"/>
    </source>
</evidence>
<dbReference type="GeneID" id="77811316"/>
<name>A0ABY7CJN1_9BASI</name>
<sequence length="80" mass="8818">MSLCATLLQPPRHCHRTRHRPLAPATVHLHPPPIASANPPSEANPINSRNGPIMCITLPNLVPTTISPVYSHQNPRLLQR</sequence>
<dbReference type="EMBL" id="CP110426">
    <property type="protein sequence ID" value="WAQ85441.1"/>
    <property type="molecule type" value="Genomic_DNA"/>
</dbReference>